<reference evidence="2" key="1">
    <citation type="journal article" date="2019" name="Int. J. Syst. Evol. Microbiol.">
        <title>The Global Catalogue of Microorganisms (GCM) 10K type strain sequencing project: providing services to taxonomists for standard genome sequencing and annotation.</title>
        <authorList>
            <consortium name="The Broad Institute Genomics Platform"/>
            <consortium name="The Broad Institute Genome Sequencing Center for Infectious Disease"/>
            <person name="Wu L."/>
            <person name="Ma J."/>
        </authorList>
    </citation>
    <scope>NUCLEOTIDE SEQUENCE [LARGE SCALE GENOMIC DNA]</scope>
    <source>
        <strain evidence="2">CCUG 15531</strain>
    </source>
</reference>
<evidence type="ECO:0000313" key="2">
    <source>
        <dbReference type="Proteomes" id="UP001597227"/>
    </source>
</evidence>
<comment type="caution">
    <text evidence="1">The sequence shown here is derived from an EMBL/GenBank/DDBJ whole genome shotgun (WGS) entry which is preliminary data.</text>
</comment>
<dbReference type="Proteomes" id="UP001597227">
    <property type="component" value="Unassembled WGS sequence"/>
</dbReference>
<dbReference type="RefSeq" id="WP_388039611.1">
    <property type="nucleotide sequence ID" value="NZ_JBHUEK010000025.1"/>
</dbReference>
<evidence type="ECO:0000313" key="1">
    <source>
        <dbReference type="EMBL" id="MFD1780093.1"/>
    </source>
</evidence>
<dbReference type="PANTHER" id="PTHR42905">
    <property type="entry name" value="PHOSPHOENOLPYRUVATE CARBOXYLASE"/>
    <property type="match status" value="1"/>
</dbReference>
<keyword evidence="2" id="KW-1185">Reference proteome</keyword>
<dbReference type="CDD" id="cd00377">
    <property type="entry name" value="ICL_PEPM"/>
    <property type="match status" value="1"/>
</dbReference>
<sequence length="278" mass="30384">MISVQLLAKADRFRTLHKESNTFILPNAWDVISAKMFEECGCKAIGTTSAGIAMSLGYPDGQEIPFETMLSVIKNMVESVDVPVSADIESGYGKSAKEVLHTIEQVISAGVVGINLEDGTGDINSPIYNPVLQQEKISTIREYCDSIGFPLFINARTDIFWLNVGKPESRIDEAIHRVKLYEEAGADCVFVPALKNIDEIKKLRNAVNCPINLLAVPGLPSIEELSEIGIERVSTGSSPFRASVSLLKLIGDEIVNQRTFSKMTEDVLSYGEVSSLVK</sequence>
<dbReference type="InterPro" id="IPR039556">
    <property type="entry name" value="ICL/PEPM"/>
</dbReference>
<protein>
    <submittedName>
        <fullName evidence="1">Isocitrate lyase/phosphoenolpyruvate mutase family protein</fullName>
    </submittedName>
</protein>
<dbReference type="InterPro" id="IPR040442">
    <property type="entry name" value="Pyrv_kinase-like_dom_sf"/>
</dbReference>
<organism evidence="1 2">
    <name type="scientific">Fredinandcohnia salidurans</name>
    <dbReference type="NCBI Taxonomy" id="2595041"/>
    <lineage>
        <taxon>Bacteria</taxon>
        <taxon>Bacillati</taxon>
        <taxon>Bacillota</taxon>
        <taxon>Bacilli</taxon>
        <taxon>Bacillales</taxon>
        <taxon>Bacillaceae</taxon>
        <taxon>Fredinandcohnia</taxon>
    </lineage>
</organism>
<keyword evidence="1" id="KW-0456">Lyase</keyword>
<dbReference type="GO" id="GO:0016829">
    <property type="term" value="F:lyase activity"/>
    <property type="evidence" value="ECO:0007669"/>
    <property type="project" value="UniProtKB-KW"/>
</dbReference>
<dbReference type="Pfam" id="PF13714">
    <property type="entry name" value="PEP_mutase"/>
    <property type="match status" value="1"/>
</dbReference>
<dbReference type="PANTHER" id="PTHR42905:SF16">
    <property type="entry name" value="CARBOXYPHOSPHONOENOLPYRUVATE PHOSPHONOMUTASE-LIKE PROTEIN (AFU_ORTHOLOGUE AFUA_5G07230)"/>
    <property type="match status" value="1"/>
</dbReference>
<name>A0ABW4MQB8_9BACI</name>
<dbReference type="SUPFAM" id="SSF51621">
    <property type="entry name" value="Phosphoenolpyruvate/pyruvate domain"/>
    <property type="match status" value="1"/>
</dbReference>
<dbReference type="Gene3D" id="3.20.20.60">
    <property type="entry name" value="Phosphoenolpyruvate-binding domains"/>
    <property type="match status" value="1"/>
</dbReference>
<dbReference type="EMBL" id="JBHUEK010000025">
    <property type="protein sequence ID" value="MFD1780093.1"/>
    <property type="molecule type" value="Genomic_DNA"/>
</dbReference>
<accession>A0ABW4MQB8</accession>
<dbReference type="InterPro" id="IPR015813">
    <property type="entry name" value="Pyrv/PenolPyrv_kinase-like_dom"/>
</dbReference>
<gene>
    <name evidence="1" type="ORF">ACFSFW_15610</name>
</gene>
<proteinExistence type="predicted"/>